<reference evidence="5 7" key="2">
    <citation type="submission" date="2020-05" db="EMBL/GenBank/DDBJ databases">
        <title>First description outside Europe of the emergent pathogen for shellfish aquaculture Vibrio europaeus.</title>
        <authorList>
            <person name="Dubert J."/>
            <person name="Rojas R."/>
        </authorList>
    </citation>
    <scope>NUCLEOTIDE SEQUENCE [LARGE SCALE GENOMIC DNA]</scope>
    <source>
        <strain evidence="5 7">NPI-1</strain>
    </source>
</reference>
<dbReference type="RefSeq" id="WP_069669221.1">
    <property type="nucleotide sequence ID" value="NZ_CP053543.1"/>
</dbReference>
<reference evidence="4 6" key="1">
    <citation type="submission" date="2016-03" db="EMBL/GenBank/DDBJ databases">
        <title>Draft genome sequence of the Vibrio tubiashii subs. europaeus.</title>
        <authorList>
            <person name="Spinard E."/>
            <person name="Dubert J."/>
            <person name="Nelson D.R."/>
            <person name="Barja J.L."/>
        </authorList>
    </citation>
    <scope>NUCLEOTIDE SEQUENCE [LARGE SCALE GENOMIC DNA]</scope>
    <source>
        <strain evidence="6">PP-638</strain>
        <strain evidence="4">PP2-638</strain>
    </source>
</reference>
<dbReference type="OrthoDB" id="9800666at2"/>
<evidence type="ECO:0000313" key="5">
    <source>
        <dbReference type="EMBL" id="QJY39329.1"/>
    </source>
</evidence>
<dbReference type="EMBL" id="JAPFIT010000010">
    <property type="protein sequence ID" value="MDC5739055.1"/>
    <property type="molecule type" value="Genomic_DNA"/>
</dbReference>
<dbReference type="PANTHER" id="PTHR10900">
    <property type="entry name" value="PERIOSTIN-RELATED"/>
    <property type="match status" value="1"/>
</dbReference>
<reference evidence="3" key="3">
    <citation type="submission" date="2022-11" db="EMBL/GenBank/DDBJ databases">
        <title>Role of the vibriolysin VemA secreted by the emergent pathogen Vibrio europaeus in the colonization of Manila clam mucus.</title>
        <authorList>
            <person name="Martinez C."/>
            <person name="Rodriguez S."/>
            <person name="Vences A."/>
            <person name="Barja J.L."/>
            <person name="Toranzo A.E."/>
            <person name="Dubert J."/>
        </authorList>
    </citation>
    <scope>NUCLEOTIDE SEQUENCE</scope>
    <source>
        <strain evidence="3">3454</strain>
    </source>
</reference>
<dbReference type="FunFam" id="2.30.180.10:FF:000019">
    <property type="entry name" value="Cell surface lipoprotein"/>
    <property type="match status" value="1"/>
</dbReference>
<dbReference type="InterPro" id="IPR050904">
    <property type="entry name" value="Adhesion/Biosynth-related"/>
</dbReference>
<accession>A0A178J9I3</accession>
<dbReference type="Gene3D" id="2.30.180.10">
    <property type="entry name" value="FAS1 domain"/>
    <property type="match status" value="1"/>
</dbReference>
<dbReference type="InterPro" id="IPR036378">
    <property type="entry name" value="FAS1_dom_sf"/>
</dbReference>
<keyword evidence="8" id="KW-1185">Reference proteome</keyword>
<proteinExistence type="predicted"/>
<evidence type="ECO:0000313" key="3">
    <source>
        <dbReference type="EMBL" id="MDC5739055.1"/>
    </source>
</evidence>
<name>A0A178J9I3_9VIBR</name>
<dbReference type="PROSITE" id="PS50213">
    <property type="entry name" value="FAS1"/>
    <property type="match status" value="1"/>
</dbReference>
<evidence type="ECO:0000313" key="4">
    <source>
        <dbReference type="EMBL" id="OAM98066.1"/>
    </source>
</evidence>
<evidence type="ECO:0000313" key="7">
    <source>
        <dbReference type="Proteomes" id="UP000501443"/>
    </source>
</evidence>
<dbReference type="Proteomes" id="UP000501443">
    <property type="component" value="Chromosome 2"/>
</dbReference>
<dbReference type="PANTHER" id="PTHR10900:SF77">
    <property type="entry name" value="FI19380P1"/>
    <property type="match status" value="1"/>
</dbReference>
<feature type="domain" description="FAS1" evidence="2">
    <location>
        <begin position="31"/>
        <end position="163"/>
    </location>
</feature>
<dbReference type="EMBL" id="CP053543">
    <property type="protein sequence ID" value="QJY39329.1"/>
    <property type="molecule type" value="Genomic_DNA"/>
</dbReference>
<evidence type="ECO:0000313" key="6">
    <source>
        <dbReference type="Proteomes" id="UP000094761"/>
    </source>
</evidence>
<dbReference type="GeneID" id="78078275"/>
<dbReference type="SUPFAM" id="SSF82153">
    <property type="entry name" value="FAS1 domain"/>
    <property type="match status" value="1"/>
</dbReference>
<dbReference type="SMART" id="SM00554">
    <property type="entry name" value="FAS1"/>
    <property type="match status" value="1"/>
</dbReference>
<protein>
    <submittedName>
        <fullName evidence="3 4">Fasciclin</fullName>
    </submittedName>
</protein>
<evidence type="ECO:0000256" key="1">
    <source>
        <dbReference type="SAM" id="SignalP"/>
    </source>
</evidence>
<dbReference type="Pfam" id="PF02469">
    <property type="entry name" value="Fasciclin"/>
    <property type="match status" value="1"/>
</dbReference>
<dbReference type="InterPro" id="IPR000782">
    <property type="entry name" value="FAS1_domain"/>
</dbReference>
<feature type="chain" id="PRO_5044550556" evidence="1">
    <location>
        <begin position="25"/>
        <end position="166"/>
    </location>
</feature>
<dbReference type="AlphaFoldDB" id="A0A178J9I3"/>
<keyword evidence="1" id="KW-0732">Signal</keyword>
<dbReference type="GO" id="GO:0005615">
    <property type="term" value="C:extracellular space"/>
    <property type="evidence" value="ECO:0007669"/>
    <property type="project" value="TreeGrafter"/>
</dbReference>
<dbReference type="EMBL" id="LUAX01000007">
    <property type="protein sequence ID" value="OAM98066.1"/>
    <property type="molecule type" value="Genomic_DNA"/>
</dbReference>
<evidence type="ECO:0000259" key="2">
    <source>
        <dbReference type="PROSITE" id="PS50213"/>
    </source>
</evidence>
<dbReference type="Proteomes" id="UP000094761">
    <property type="component" value="Unassembled WGS sequence"/>
</dbReference>
<feature type="signal peptide" evidence="1">
    <location>
        <begin position="1"/>
        <end position="24"/>
    </location>
</feature>
<evidence type="ECO:0000313" key="8">
    <source>
        <dbReference type="Proteomes" id="UP001150001"/>
    </source>
</evidence>
<organism evidence="4 6">
    <name type="scientific">Vibrio europaeus</name>
    <dbReference type="NCBI Taxonomy" id="300876"/>
    <lineage>
        <taxon>Bacteria</taxon>
        <taxon>Pseudomonadati</taxon>
        <taxon>Pseudomonadota</taxon>
        <taxon>Gammaproteobacteria</taxon>
        <taxon>Vibrionales</taxon>
        <taxon>Vibrionaceae</taxon>
        <taxon>Vibrio</taxon>
        <taxon>Vibrio oreintalis group</taxon>
    </lineage>
</organism>
<sequence>MFKYSLIISTALIALFTFVLPAQAHEHGMKKADIVDVAVENGSFNTLVAAVKAADLVTVLKGKGPFTVFAPTDEAFAKLPEGTVESLLKPENKDKLVAVLTYHVVPGKVMAADVVNLDKATTVQGQDITIKTMNNKVMVDNANVVATDVVASNGVIHVIDHVILPK</sequence>
<gene>
    <name evidence="4" type="ORF">AZ468_21325</name>
    <name evidence="5" type="ORF">HOO69_22630</name>
    <name evidence="3" type="ORF">OPW20_03195</name>
</gene>
<dbReference type="Proteomes" id="UP001150001">
    <property type="component" value="Unassembled WGS sequence"/>
</dbReference>